<feature type="transmembrane region" description="Helical" evidence="2">
    <location>
        <begin position="18"/>
        <end position="35"/>
    </location>
</feature>
<feature type="transmembrane region" description="Helical" evidence="2">
    <location>
        <begin position="47"/>
        <end position="68"/>
    </location>
</feature>
<comment type="caution">
    <text evidence="4">The sequence shown here is derived from an EMBL/GenBank/DDBJ whole genome shotgun (WGS) entry which is preliminary data.</text>
</comment>
<evidence type="ECO:0000256" key="1">
    <source>
        <dbReference type="SAM" id="MobiDB-lite"/>
    </source>
</evidence>
<keyword evidence="2" id="KW-0472">Membrane</keyword>
<gene>
    <name evidence="4" type="ORF">KOI35_15170</name>
</gene>
<dbReference type="SUPFAM" id="SSF50182">
    <property type="entry name" value="Sm-like ribonucleoproteins"/>
    <property type="match status" value="1"/>
</dbReference>
<sequence>MFGVPLLEQHVRPDFRKTVVYGLIALAALIVGSQVGNVDSNEVRDKLIAYGCAVVVAVGGILASRTAAREVHRITQARAGESAATPLRLVVQLGGYLIALFAVTDLLGIGLQHLLVGGAVTGVILGLAAQPVLSNLFAGFVLLFARPYIPGQQVRVLSGAIGGPHYGTIISAGLLYTVLDTDEGPLNIPNSALLASAVGPSDGEPVNLPPGPPPPPAADDSATDPGVDAGALAGAVAVDEASRKHDDDA</sequence>
<dbReference type="PANTHER" id="PTHR30221">
    <property type="entry name" value="SMALL-CONDUCTANCE MECHANOSENSITIVE CHANNEL"/>
    <property type="match status" value="1"/>
</dbReference>
<evidence type="ECO:0000259" key="3">
    <source>
        <dbReference type="Pfam" id="PF00924"/>
    </source>
</evidence>
<organism evidence="4 5">
    <name type="scientific">Paractinoplanes bogorensis</name>
    <dbReference type="NCBI Taxonomy" id="1610840"/>
    <lineage>
        <taxon>Bacteria</taxon>
        <taxon>Bacillati</taxon>
        <taxon>Actinomycetota</taxon>
        <taxon>Actinomycetes</taxon>
        <taxon>Micromonosporales</taxon>
        <taxon>Micromonosporaceae</taxon>
        <taxon>Paractinoplanes</taxon>
    </lineage>
</organism>
<evidence type="ECO:0000313" key="5">
    <source>
        <dbReference type="Proteomes" id="UP001519654"/>
    </source>
</evidence>
<dbReference type="SUPFAM" id="SSF82861">
    <property type="entry name" value="Mechanosensitive channel protein MscS (YggB), transmembrane region"/>
    <property type="match status" value="1"/>
</dbReference>
<name>A0ABS5YN05_9ACTN</name>
<dbReference type="RefSeq" id="WP_215787815.1">
    <property type="nucleotide sequence ID" value="NZ_JAHKKG010000004.1"/>
</dbReference>
<feature type="compositionally biased region" description="Pro residues" evidence="1">
    <location>
        <begin position="207"/>
        <end position="217"/>
    </location>
</feature>
<dbReference type="InterPro" id="IPR006685">
    <property type="entry name" value="MscS_channel_2nd"/>
</dbReference>
<dbReference type="Pfam" id="PF00924">
    <property type="entry name" value="MS_channel_2nd"/>
    <property type="match status" value="1"/>
</dbReference>
<dbReference type="EMBL" id="JAHKKG010000004">
    <property type="protein sequence ID" value="MBU2664842.1"/>
    <property type="molecule type" value="Genomic_DNA"/>
</dbReference>
<feature type="compositionally biased region" description="Basic and acidic residues" evidence="1">
    <location>
        <begin position="240"/>
        <end position="249"/>
    </location>
</feature>
<keyword evidence="5" id="KW-1185">Reference proteome</keyword>
<dbReference type="Proteomes" id="UP001519654">
    <property type="component" value="Unassembled WGS sequence"/>
</dbReference>
<dbReference type="InterPro" id="IPR045275">
    <property type="entry name" value="MscS_archaea/bacteria_type"/>
</dbReference>
<feature type="transmembrane region" description="Helical" evidence="2">
    <location>
        <begin position="123"/>
        <end position="145"/>
    </location>
</feature>
<protein>
    <submittedName>
        <fullName evidence="4">Mechanosensitive ion channel family protein</fullName>
    </submittedName>
</protein>
<proteinExistence type="predicted"/>
<keyword evidence="2" id="KW-1133">Transmembrane helix</keyword>
<dbReference type="InterPro" id="IPR010920">
    <property type="entry name" value="LSM_dom_sf"/>
</dbReference>
<dbReference type="PANTHER" id="PTHR30221:SF1">
    <property type="entry name" value="SMALL-CONDUCTANCE MECHANOSENSITIVE CHANNEL"/>
    <property type="match status" value="1"/>
</dbReference>
<dbReference type="InterPro" id="IPR011014">
    <property type="entry name" value="MscS_channel_TM-2"/>
</dbReference>
<dbReference type="Gene3D" id="1.10.287.1260">
    <property type="match status" value="1"/>
</dbReference>
<evidence type="ECO:0000313" key="4">
    <source>
        <dbReference type="EMBL" id="MBU2664842.1"/>
    </source>
</evidence>
<accession>A0ABS5YN05</accession>
<feature type="region of interest" description="Disordered" evidence="1">
    <location>
        <begin position="199"/>
        <end position="249"/>
    </location>
</feature>
<reference evidence="4 5" key="1">
    <citation type="submission" date="2021-06" db="EMBL/GenBank/DDBJ databases">
        <title>Actinoplanes lichenicola sp. nov., and Actinoplanes ovalisporus sp. nov., isolated from lichen in Thailand.</title>
        <authorList>
            <person name="Saeng-In P."/>
            <person name="Kanchanasin P."/>
            <person name="Yuki M."/>
            <person name="Kudo T."/>
            <person name="Ohkuma M."/>
            <person name="Phongsopitanun W."/>
            <person name="Tanasupawat S."/>
        </authorList>
    </citation>
    <scope>NUCLEOTIDE SEQUENCE [LARGE SCALE GENOMIC DNA]</scope>
    <source>
        <strain evidence="4 5">NBRC 110975</strain>
    </source>
</reference>
<keyword evidence="2" id="KW-0812">Transmembrane</keyword>
<feature type="transmembrane region" description="Helical" evidence="2">
    <location>
        <begin position="89"/>
        <end position="111"/>
    </location>
</feature>
<evidence type="ECO:0000256" key="2">
    <source>
        <dbReference type="SAM" id="Phobius"/>
    </source>
</evidence>
<feature type="compositionally biased region" description="Low complexity" evidence="1">
    <location>
        <begin position="218"/>
        <end position="239"/>
    </location>
</feature>
<feature type="domain" description="Mechanosensitive ion channel MscS" evidence="3">
    <location>
        <begin position="132"/>
        <end position="198"/>
    </location>
</feature>